<dbReference type="AlphaFoldDB" id="C5T020"/>
<evidence type="ECO:0000313" key="4">
    <source>
        <dbReference type="EMBL" id="EER62128.1"/>
    </source>
</evidence>
<name>C5T020_ACIDE</name>
<dbReference type="InterPro" id="IPR002104">
    <property type="entry name" value="Integrase_catalytic"/>
</dbReference>
<dbReference type="InterPro" id="IPR011010">
    <property type="entry name" value="DNA_brk_join_enz"/>
</dbReference>
<gene>
    <name evidence="4" type="ORF">AcdelDRAFT_0250</name>
</gene>
<protein>
    <recommendedName>
        <fullName evidence="3">Tyr recombinase domain-containing protein</fullName>
    </recommendedName>
</protein>
<dbReference type="GO" id="GO:0006310">
    <property type="term" value="P:DNA recombination"/>
    <property type="evidence" value="ECO:0007669"/>
    <property type="project" value="UniProtKB-KW"/>
</dbReference>
<dbReference type="Proteomes" id="UP000003856">
    <property type="component" value="Unassembled WGS sequence"/>
</dbReference>
<dbReference type="Gene3D" id="1.10.443.10">
    <property type="entry name" value="Intergrase catalytic core"/>
    <property type="match status" value="1"/>
</dbReference>
<dbReference type="GO" id="GO:0015074">
    <property type="term" value="P:DNA integration"/>
    <property type="evidence" value="ECO:0007669"/>
    <property type="project" value="InterPro"/>
</dbReference>
<feature type="domain" description="Tyr recombinase" evidence="3">
    <location>
        <begin position="195"/>
        <end position="410"/>
    </location>
</feature>
<reference evidence="4 5" key="1">
    <citation type="submission" date="2009-05" db="EMBL/GenBank/DDBJ databases">
        <title>The draft genome of Acidovorax delafieldii 2AN.</title>
        <authorList>
            <consortium name="US DOE Joint Genome Institute (JGI-PGF)"/>
            <person name="Lucas S."/>
            <person name="Copeland A."/>
            <person name="Lapidus A."/>
            <person name="Glavina del Rio T."/>
            <person name="Tice H."/>
            <person name="Bruce D."/>
            <person name="Goodwin L."/>
            <person name="Pitluck S."/>
            <person name="Larimer F."/>
            <person name="Land M.L."/>
            <person name="Hauser L."/>
            <person name="Shelobolina E.S."/>
            <person name="Picardal F."/>
            <person name="Roden E."/>
            <person name="Emerson D."/>
        </authorList>
    </citation>
    <scope>NUCLEOTIDE SEQUENCE [LARGE SCALE GENOMIC DNA]</scope>
    <source>
        <strain evidence="4 5">2AN</strain>
    </source>
</reference>
<dbReference type="PATRIC" id="fig|573060.9.peg.4920"/>
<dbReference type="InterPro" id="IPR013762">
    <property type="entry name" value="Integrase-like_cat_sf"/>
</dbReference>
<comment type="caution">
    <text evidence="4">The sequence shown here is derived from an EMBL/GenBank/DDBJ whole genome shotgun (WGS) entry which is preliminary data.</text>
</comment>
<keyword evidence="5" id="KW-1185">Reference proteome</keyword>
<dbReference type="SUPFAM" id="SSF56349">
    <property type="entry name" value="DNA breaking-rejoining enzymes"/>
    <property type="match status" value="1"/>
</dbReference>
<dbReference type="PROSITE" id="PS51898">
    <property type="entry name" value="TYR_RECOMBINASE"/>
    <property type="match status" value="1"/>
</dbReference>
<feature type="region of interest" description="Disordered" evidence="2">
    <location>
        <begin position="82"/>
        <end position="105"/>
    </location>
</feature>
<proteinExistence type="predicted"/>
<dbReference type="GO" id="GO:0003677">
    <property type="term" value="F:DNA binding"/>
    <property type="evidence" value="ECO:0007669"/>
    <property type="project" value="InterPro"/>
</dbReference>
<evidence type="ECO:0000259" key="3">
    <source>
        <dbReference type="PROSITE" id="PS51898"/>
    </source>
</evidence>
<sequence length="410" mass="45470">MNVGEFRWFMLSPIGPPSTPDFVLQGIEYARQYSHDIPELILRNCLTRSLFGQGAHLADAETPCISRRFRLARSQAIVQHGPMDQTAATRSDSVQAEEPIEPTEGARQGSWALAIEMLRSILEGGTYDAVAAQHGITRTAVERRIKAVAAHVASTAGIAGLNVEGAAFVRRLRMHREAIHAALDELGTTPPSHARHIRVLTEEEITAGALRIRGRSQQPHKDLALYYILFATGARPLEIARLEVRDYLHVDGSVRRGSCVRPDVAITGRERPLFFCSARLEEALNAYLAERVSDRQGLGVDGEYRGLDPASRLLLSASGQGFEIKPYGAEGQKRFRCRAIQETYRKLFRYAELKQVTALTVRHTVADRLYARGAEESQVGLLLGIADRSAVREQFPRRLPSLDTLTTDLV</sequence>
<evidence type="ECO:0000256" key="2">
    <source>
        <dbReference type="SAM" id="MobiDB-lite"/>
    </source>
</evidence>
<keyword evidence="1" id="KW-0233">DNA recombination</keyword>
<evidence type="ECO:0000256" key="1">
    <source>
        <dbReference type="ARBA" id="ARBA00023172"/>
    </source>
</evidence>
<evidence type="ECO:0000313" key="5">
    <source>
        <dbReference type="Proteomes" id="UP000003856"/>
    </source>
</evidence>
<dbReference type="EMBL" id="ACQT01000003">
    <property type="protein sequence ID" value="EER62128.1"/>
    <property type="molecule type" value="Genomic_DNA"/>
</dbReference>
<accession>C5T020</accession>
<organism evidence="4 5">
    <name type="scientific">Acidovorax delafieldii 2AN</name>
    <dbReference type="NCBI Taxonomy" id="573060"/>
    <lineage>
        <taxon>Bacteria</taxon>
        <taxon>Pseudomonadati</taxon>
        <taxon>Pseudomonadota</taxon>
        <taxon>Betaproteobacteria</taxon>
        <taxon>Burkholderiales</taxon>
        <taxon>Comamonadaceae</taxon>
        <taxon>Acidovorax</taxon>
    </lineage>
</organism>
<dbReference type="RefSeq" id="WP_005792894.1">
    <property type="nucleotide sequence ID" value="NZ_ACQT01000003.1"/>
</dbReference>
<dbReference type="CDD" id="cd00397">
    <property type="entry name" value="DNA_BRE_C"/>
    <property type="match status" value="1"/>
</dbReference>